<dbReference type="CDD" id="cd09917">
    <property type="entry name" value="F-box_SF"/>
    <property type="match status" value="1"/>
</dbReference>
<sequence length="247" mass="28589">MSHILTLSPELHLSIICHLSLLHKRRLRLVCQTFNRLLILDLPFEQLQAARKKKTIFLVENARKGKLGFQPFIITDVRKVYSDRDESETGKPAFPKRQVLLDIYYPKFMQNNDENEDKEEGRTTNDWEIQIEMDKLDLDSSTTLLEESIYLVKSVNYESLRGKLVRASAAKLRSRFECPEFPGLRCGCGWAMPCPVCIGYQVASEAKDIQRGNEDRYLGNGHHDGPTELEELWVEITDMLEKEKNPM</sequence>
<reference evidence="1" key="1">
    <citation type="submission" date="2023-03" db="EMBL/GenBank/DDBJ databases">
        <title>Massive genome expansion in bonnet fungi (Mycena s.s.) driven by repeated elements and novel gene families across ecological guilds.</title>
        <authorList>
            <consortium name="Lawrence Berkeley National Laboratory"/>
            <person name="Harder C.B."/>
            <person name="Miyauchi S."/>
            <person name="Viragh M."/>
            <person name="Kuo A."/>
            <person name="Thoen E."/>
            <person name="Andreopoulos B."/>
            <person name="Lu D."/>
            <person name="Skrede I."/>
            <person name="Drula E."/>
            <person name="Henrissat B."/>
            <person name="Morin E."/>
            <person name="Kohler A."/>
            <person name="Barry K."/>
            <person name="LaButti K."/>
            <person name="Morin E."/>
            <person name="Salamov A."/>
            <person name="Lipzen A."/>
            <person name="Mereny Z."/>
            <person name="Hegedus B."/>
            <person name="Baldrian P."/>
            <person name="Stursova M."/>
            <person name="Weitz H."/>
            <person name="Taylor A."/>
            <person name="Grigoriev I.V."/>
            <person name="Nagy L.G."/>
            <person name="Martin F."/>
            <person name="Kauserud H."/>
        </authorList>
    </citation>
    <scope>NUCLEOTIDE SEQUENCE</scope>
    <source>
        <strain evidence="1">9144</strain>
    </source>
</reference>
<name>A0AAD6YSI6_9AGAR</name>
<comment type="caution">
    <text evidence="1">The sequence shown here is derived from an EMBL/GenBank/DDBJ whole genome shotgun (WGS) entry which is preliminary data.</text>
</comment>
<evidence type="ECO:0008006" key="3">
    <source>
        <dbReference type="Google" id="ProtNLM"/>
    </source>
</evidence>
<keyword evidence="2" id="KW-1185">Reference proteome</keyword>
<proteinExistence type="predicted"/>
<organism evidence="1 2">
    <name type="scientific">Mycena pura</name>
    <dbReference type="NCBI Taxonomy" id="153505"/>
    <lineage>
        <taxon>Eukaryota</taxon>
        <taxon>Fungi</taxon>
        <taxon>Dikarya</taxon>
        <taxon>Basidiomycota</taxon>
        <taxon>Agaricomycotina</taxon>
        <taxon>Agaricomycetes</taxon>
        <taxon>Agaricomycetidae</taxon>
        <taxon>Agaricales</taxon>
        <taxon>Marasmiineae</taxon>
        <taxon>Mycenaceae</taxon>
        <taxon>Mycena</taxon>
    </lineage>
</organism>
<dbReference type="AlphaFoldDB" id="A0AAD6YSI6"/>
<evidence type="ECO:0000313" key="2">
    <source>
        <dbReference type="Proteomes" id="UP001219525"/>
    </source>
</evidence>
<protein>
    <recommendedName>
        <fullName evidence="3">F-box domain-containing protein</fullName>
    </recommendedName>
</protein>
<evidence type="ECO:0000313" key="1">
    <source>
        <dbReference type="EMBL" id="KAJ7228321.1"/>
    </source>
</evidence>
<accession>A0AAD6YSI6</accession>
<dbReference type="EMBL" id="JARJCW010000002">
    <property type="protein sequence ID" value="KAJ7228321.1"/>
    <property type="molecule type" value="Genomic_DNA"/>
</dbReference>
<dbReference type="Proteomes" id="UP001219525">
    <property type="component" value="Unassembled WGS sequence"/>
</dbReference>
<gene>
    <name evidence="1" type="ORF">GGX14DRAFT_612194</name>
</gene>